<name>A0A0W8F8I4_9ZZZZ</name>
<accession>A0A0W8F8I4</accession>
<dbReference type="PANTHER" id="PTHR40660:SF1">
    <property type="entry name" value="5'-PHOSPHATE OXIDASE PUTATIVE DOMAIN-CONTAINING PROTEIN-RELATED"/>
    <property type="match status" value="1"/>
</dbReference>
<dbReference type="PANTHER" id="PTHR40660">
    <property type="entry name" value="5'-PHOSPHATE OXIDASE PUTATIVE DOMAIN-CONTAINING PROTEIN-RELATED"/>
    <property type="match status" value="1"/>
</dbReference>
<sequence length="134" mass="14714">MVNMPKDVRETLEKQKPIPIATANKAGVPNVVFVGLLKILDDETLMLADNFFNKTAANLEENPKISILCYDPQTSKSFQIKGSAKVHKEGQVYEDMRNFVHGINDKLPAKAAVIVQIEEIYNALYGPGAGAKIA</sequence>
<feature type="domain" description="Pyridoxamine 5'-phosphate oxidase N-terminal" evidence="1">
    <location>
        <begin position="4"/>
        <end position="121"/>
    </location>
</feature>
<dbReference type="InterPro" id="IPR012349">
    <property type="entry name" value="Split_barrel_FMN-bd"/>
</dbReference>
<dbReference type="EMBL" id="LNQE01001460">
    <property type="protein sequence ID" value="KUG17165.1"/>
    <property type="molecule type" value="Genomic_DNA"/>
</dbReference>
<dbReference type="SUPFAM" id="SSF50475">
    <property type="entry name" value="FMN-binding split barrel"/>
    <property type="match status" value="1"/>
</dbReference>
<protein>
    <recommendedName>
        <fullName evidence="1">Pyridoxamine 5'-phosphate oxidase N-terminal domain-containing protein</fullName>
    </recommendedName>
</protein>
<evidence type="ECO:0000313" key="2">
    <source>
        <dbReference type="EMBL" id="KUG17165.1"/>
    </source>
</evidence>
<reference evidence="2" key="1">
    <citation type="journal article" date="2015" name="Proc. Natl. Acad. Sci. U.S.A.">
        <title>Networks of energetic and metabolic interactions define dynamics in microbial communities.</title>
        <authorList>
            <person name="Embree M."/>
            <person name="Liu J.K."/>
            <person name="Al-Bassam M.M."/>
            <person name="Zengler K."/>
        </authorList>
    </citation>
    <scope>NUCLEOTIDE SEQUENCE</scope>
</reference>
<comment type="caution">
    <text evidence="2">The sequence shown here is derived from an EMBL/GenBank/DDBJ whole genome shotgun (WGS) entry which is preliminary data.</text>
</comment>
<dbReference type="AlphaFoldDB" id="A0A0W8F8I4"/>
<evidence type="ECO:0000259" key="1">
    <source>
        <dbReference type="Pfam" id="PF01243"/>
    </source>
</evidence>
<organism evidence="2">
    <name type="scientific">hydrocarbon metagenome</name>
    <dbReference type="NCBI Taxonomy" id="938273"/>
    <lineage>
        <taxon>unclassified sequences</taxon>
        <taxon>metagenomes</taxon>
        <taxon>ecological metagenomes</taxon>
    </lineage>
</organism>
<dbReference type="InterPro" id="IPR011576">
    <property type="entry name" value="Pyridox_Oxase_N"/>
</dbReference>
<dbReference type="Pfam" id="PF01243">
    <property type="entry name" value="PNPOx_N"/>
    <property type="match status" value="1"/>
</dbReference>
<dbReference type="Gene3D" id="2.30.110.10">
    <property type="entry name" value="Electron Transport, Fmn-binding Protein, Chain A"/>
    <property type="match status" value="1"/>
</dbReference>
<proteinExistence type="predicted"/>
<gene>
    <name evidence="2" type="ORF">ASZ90_013168</name>
</gene>